<feature type="domain" description="DUF512" evidence="2">
    <location>
        <begin position="235"/>
        <end position="438"/>
    </location>
</feature>
<sequence length="450" mass="51558">MSSDPGREIEESELHKYNAVVQRVERGSIASRAGIKAKDRIISINSHILSDLIDYNFCVGDANVKVLLERGRGELIEFDIEKDYDEDLGVAFESPVFDSITRCANSCMFCFMDQMPDGLRKSLYLKDEDYRLSFLYGNFITMTRMNEEDFERIKSLYLSPLYISVHTTNTRLRKQILKSHKAENIIKQLEELTSSGIAIHTQVVLMPEVNDGDELIKTIEDLSYFYPQLESIGIVPVGLTQYREGLAPLREFTEKEARAVIAMIKPYQKKFRRRFDKNLIYLADEFYYKAGEPLPEGFEYDDYPQYENGIGIARYFYDEYHANLSKIPSRIKYPKKFSMVTGKLGTMALANIVHDLNSRVAGLEIKLETVENKFFGGGVTVTGLLTGRDVIDHFMKKPKEIPETIIVPSVMLNEEIFLDDITVDSLKSELSTSVEVVESNFKSLLDYILK</sequence>
<protein>
    <recommendedName>
        <fullName evidence="6">PDZ domain-containing protein</fullName>
    </recommendedName>
</protein>
<proteinExistence type="predicted"/>
<accession>A0A1F7WKN2</accession>
<dbReference type="EMBL" id="MGFH01000170">
    <property type="protein sequence ID" value="OGM03370.1"/>
    <property type="molecule type" value="Genomic_DNA"/>
</dbReference>
<dbReference type="InterPro" id="IPR036034">
    <property type="entry name" value="PDZ_sf"/>
</dbReference>
<dbReference type="InterPro" id="IPR007549">
    <property type="entry name" value="DUF512"/>
</dbReference>
<dbReference type="InterPro" id="IPR058240">
    <property type="entry name" value="rSAM_sf"/>
</dbReference>
<evidence type="ECO:0000259" key="2">
    <source>
        <dbReference type="Pfam" id="PF04459"/>
    </source>
</evidence>
<dbReference type="InterPro" id="IPR013785">
    <property type="entry name" value="Aldolase_TIM"/>
</dbReference>
<dbReference type="Pfam" id="PF00595">
    <property type="entry name" value="PDZ"/>
    <property type="match status" value="1"/>
</dbReference>
<evidence type="ECO:0008006" key="6">
    <source>
        <dbReference type="Google" id="ProtNLM"/>
    </source>
</evidence>
<evidence type="ECO:0000259" key="3">
    <source>
        <dbReference type="Pfam" id="PF19238"/>
    </source>
</evidence>
<dbReference type="AlphaFoldDB" id="A0A1F7WKN2"/>
<name>A0A1F7WKN2_9BACT</name>
<evidence type="ECO:0000259" key="1">
    <source>
        <dbReference type="Pfam" id="PF00595"/>
    </source>
</evidence>
<dbReference type="SUPFAM" id="SSF50156">
    <property type="entry name" value="PDZ domain-like"/>
    <property type="match status" value="1"/>
</dbReference>
<dbReference type="Gene3D" id="2.30.42.10">
    <property type="match status" value="1"/>
</dbReference>
<organism evidence="4 5">
    <name type="scientific">Candidatus Wallbacteria bacterium GWC2_49_35</name>
    <dbReference type="NCBI Taxonomy" id="1817813"/>
    <lineage>
        <taxon>Bacteria</taxon>
        <taxon>Candidatus Walliibacteriota</taxon>
    </lineage>
</organism>
<dbReference type="Pfam" id="PF04459">
    <property type="entry name" value="DUF512"/>
    <property type="match status" value="1"/>
</dbReference>
<dbReference type="InterPro" id="IPR045375">
    <property type="entry name" value="Put_radical_SAM-like_N"/>
</dbReference>
<evidence type="ECO:0000313" key="4">
    <source>
        <dbReference type="EMBL" id="OGM03370.1"/>
    </source>
</evidence>
<dbReference type="InterPro" id="IPR001478">
    <property type="entry name" value="PDZ"/>
</dbReference>
<reference evidence="4 5" key="1">
    <citation type="journal article" date="2016" name="Nat. Commun.">
        <title>Thousands of microbial genomes shed light on interconnected biogeochemical processes in an aquifer system.</title>
        <authorList>
            <person name="Anantharaman K."/>
            <person name="Brown C.T."/>
            <person name="Hug L.A."/>
            <person name="Sharon I."/>
            <person name="Castelle C.J."/>
            <person name="Probst A.J."/>
            <person name="Thomas B.C."/>
            <person name="Singh A."/>
            <person name="Wilkins M.J."/>
            <person name="Karaoz U."/>
            <person name="Brodie E.L."/>
            <person name="Williams K.H."/>
            <person name="Hubbard S.S."/>
            <person name="Banfield J.F."/>
        </authorList>
    </citation>
    <scope>NUCLEOTIDE SEQUENCE [LARGE SCALE GENOMIC DNA]</scope>
</reference>
<dbReference type="SUPFAM" id="SSF102114">
    <property type="entry name" value="Radical SAM enzymes"/>
    <property type="match status" value="1"/>
</dbReference>
<gene>
    <name evidence="4" type="ORF">A2008_13175</name>
</gene>
<dbReference type="Gene3D" id="3.20.20.70">
    <property type="entry name" value="Aldolase class I"/>
    <property type="match status" value="1"/>
</dbReference>
<dbReference type="STRING" id="1817813.A2008_13175"/>
<feature type="domain" description="PDZ" evidence="1">
    <location>
        <begin position="16"/>
        <end position="47"/>
    </location>
</feature>
<feature type="domain" description="Putative radical SAM N-terminal" evidence="3">
    <location>
        <begin position="82"/>
        <end position="232"/>
    </location>
</feature>
<evidence type="ECO:0000313" key="5">
    <source>
        <dbReference type="Proteomes" id="UP000178735"/>
    </source>
</evidence>
<dbReference type="Proteomes" id="UP000178735">
    <property type="component" value="Unassembled WGS sequence"/>
</dbReference>
<dbReference type="Pfam" id="PF19238">
    <property type="entry name" value="Radical_SAM_2"/>
    <property type="match status" value="1"/>
</dbReference>
<comment type="caution">
    <text evidence="4">The sequence shown here is derived from an EMBL/GenBank/DDBJ whole genome shotgun (WGS) entry which is preliminary data.</text>
</comment>